<dbReference type="PANTHER" id="PTHR30399">
    <property type="entry name" value="UNCHARACTERIZED PROTEIN YGJP"/>
    <property type="match status" value="1"/>
</dbReference>
<dbReference type="Gene3D" id="3.30.2010.10">
    <property type="entry name" value="Metalloproteases ('zincins'), catalytic domain"/>
    <property type="match status" value="1"/>
</dbReference>
<sequence length="220" mass="26492">MENIDFKIYYMKRKTMLISIESDGSVILKLPIMTKKDEIDKMIKSKEKWILNKVELVKSRTKLKIDEILYLGVAYNYKVIIQRFLTKDFIYFNGDTFYVNVKDEKNTEKVLELWFRDICEKLVHEKVEKYKRTFGILPKEIKIKTQKSRWGSCSYDNKLMLNWKLIMASEESLEYVVVHEMCHMIHKNHSKEYWNLVSEILPTYKVGSEWLKNNGYLLYL</sequence>
<evidence type="ECO:0000313" key="3">
    <source>
        <dbReference type="Proteomes" id="UP000239471"/>
    </source>
</evidence>
<dbReference type="InterPro" id="IPR002725">
    <property type="entry name" value="YgjP-like_metallopeptidase"/>
</dbReference>
<feature type="domain" description="YgjP-like metallopeptidase" evidence="1">
    <location>
        <begin position="14"/>
        <end position="213"/>
    </location>
</feature>
<gene>
    <name evidence="2" type="ORF">CLVI_27190</name>
</gene>
<evidence type="ECO:0000313" key="2">
    <source>
        <dbReference type="EMBL" id="PRR81127.1"/>
    </source>
</evidence>
<reference evidence="2 3" key="1">
    <citation type="submission" date="2018-03" db="EMBL/GenBank/DDBJ databases">
        <title>Genome sequence of Clostridium vincentii DSM 10228.</title>
        <authorList>
            <person name="Poehlein A."/>
            <person name="Daniel R."/>
        </authorList>
    </citation>
    <scope>NUCLEOTIDE SEQUENCE [LARGE SCALE GENOMIC DNA]</scope>
    <source>
        <strain evidence="2 3">DSM 10228</strain>
    </source>
</reference>
<dbReference type="PANTHER" id="PTHR30399:SF1">
    <property type="entry name" value="UTP PYROPHOSPHATASE"/>
    <property type="match status" value="1"/>
</dbReference>
<dbReference type="EMBL" id="PVXQ01000035">
    <property type="protein sequence ID" value="PRR81127.1"/>
    <property type="molecule type" value="Genomic_DNA"/>
</dbReference>
<comment type="caution">
    <text evidence="2">The sequence shown here is derived from an EMBL/GenBank/DDBJ whole genome shotgun (WGS) entry which is preliminary data.</text>
</comment>
<dbReference type="CDD" id="cd07344">
    <property type="entry name" value="M48_yhfN_like"/>
    <property type="match status" value="1"/>
</dbReference>
<evidence type="ECO:0000259" key="1">
    <source>
        <dbReference type="Pfam" id="PF01863"/>
    </source>
</evidence>
<protein>
    <recommendedName>
        <fullName evidence="1">YgjP-like metallopeptidase domain-containing protein</fullName>
    </recommendedName>
</protein>
<dbReference type="AlphaFoldDB" id="A0A2T0BBD6"/>
<organism evidence="2 3">
    <name type="scientific">Clostridium vincentii</name>
    <dbReference type="NCBI Taxonomy" id="52704"/>
    <lineage>
        <taxon>Bacteria</taxon>
        <taxon>Bacillati</taxon>
        <taxon>Bacillota</taxon>
        <taxon>Clostridia</taxon>
        <taxon>Eubacteriales</taxon>
        <taxon>Clostridiaceae</taxon>
        <taxon>Clostridium</taxon>
    </lineage>
</organism>
<accession>A0A2T0BBD6</accession>
<name>A0A2T0BBD6_9CLOT</name>
<dbReference type="Proteomes" id="UP000239471">
    <property type="component" value="Unassembled WGS sequence"/>
</dbReference>
<dbReference type="Pfam" id="PF01863">
    <property type="entry name" value="YgjP-like"/>
    <property type="match status" value="1"/>
</dbReference>
<keyword evidence="3" id="KW-1185">Reference proteome</keyword>
<dbReference type="InterPro" id="IPR053136">
    <property type="entry name" value="UTP_pyrophosphatase-like"/>
</dbReference>
<proteinExistence type="predicted"/>